<evidence type="ECO:0000313" key="2">
    <source>
        <dbReference type="Proteomes" id="UP000824469"/>
    </source>
</evidence>
<sequence>MEKEQFEELLNLFPVVRSRDYRAEDEAEPNKISASSERDKQVMDWHDAWDKLDAEENTVETSEKEDTFWMHLRSVVEQKMGTENAKQFCKAFQKVHQQL</sequence>
<reference evidence="1 2" key="1">
    <citation type="journal article" date="2021" name="Nat. Plants">
        <title>The Taxus genome provides insights into paclitaxel biosynthesis.</title>
        <authorList>
            <person name="Xiong X."/>
            <person name="Gou J."/>
            <person name="Liao Q."/>
            <person name="Li Y."/>
            <person name="Zhou Q."/>
            <person name="Bi G."/>
            <person name="Li C."/>
            <person name="Du R."/>
            <person name="Wang X."/>
            <person name="Sun T."/>
            <person name="Guo L."/>
            <person name="Liang H."/>
            <person name="Lu P."/>
            <person name="Wu Y."/>
            <person name="Zhang Z."/>
            <person name="Ro D.K."/>
            <person name="Shang Y."/>
            <person name="Huang S."/>
            <person name="Yan J."/>
        </authorList>
    </citation>
    <scope>NUCLEOTIDE SEQUENCE [LARGE SCALE GENOMIC DNA]</scope>
    <source>
        <strain evidence="1">Ta-2019</strain>
    </source>
</reference>
<proteinExistence type="predicted"/>
<gene>
    <name evidence="1" type="ORF">KI387_025158</name>
</gene>
<keyword evidence="2" id="KW-1185">Reference proteome</keyword>
<dbReference type="OMA" id="FRQVYRK"/>
<evidence type="ECO:0000313" key="1">
    <source>
        <dbReference type="EMBL" id="KAH9316531.1"/>
    </source>
</evidence>
<dbReference type="Proteomes" id="UP000824469">
    <property type="component" value="Unassembled WGS sequence"/>
</dbReference>
<dbReference type="PANTHER" id="PTHR35312:SF1">
    <property type="entry name" value="OS07G0641800 PROTEIN"/>
    <property type="match status" value="1"/>
</dbReference>
<name>A0AA38G555_TAXCH</name>
<comment type="caution">
    <text evidence="1">The sequence shown here is derived from an EMBL/GenBank/DDBJ whole genome shotgun (WGS) entry which is preliminary data.</text>
</comment>
<dbReference type="PANTHER" id="PTHR35312">
    <property type="entry name" value="OS07G0641800 PROTEIN"/>
    <property type="match status" value="1"/>
</dbReference>
<feature type="non-terminal residue" evidence="1">
    <location>
        <position position="1"/>
    </location>
</feature>
<accession>A0AA38G555</accession>
<dbReference type="EMBL" id="JAHRHJ020000005">
    <property type="protein sequence ID" value="KAH9316531.1"/>
    <property type="molecule type" value="Genomic_DNA"/>
</dbReference>
<protein>
    <submittedName>
        <fullName evidence="1">Uncharacterized protein</fullName>
    </submittedName>
</protein>
<dbReference type="AlphaFoldDB" id="A0AA38G555"/>
<organism evidence="1 2">
    <name type="scientific">Taxus chinensis</name>
    <name type="common">Chinese yew</name>
    <name type="synonym">Taxus wallichiana var. chinensis</name>
    <dbReference type="NCBI Taxonomy" id="29808"/>
    <lineage>
        <taxon>Eukaryota</taxon>
        <taxon>Viridiplantae</taxon>
        <taxon>Streptophyta</taxon>
        <taxon>Embryophyta</taxon>
        <taxon>Tracheophyta</taxon>
        <taxon>Spermatophyta</taxon>
        <taxon>Pinopsida</taxon>
        <taxon>Pinidae</taxon>
        <taxon>Conifers II</taxon>
        <taxon>Cupressales</taxon>
        <taxon>Taxaceae</taxon>
        <taxon>Taxus</taxon>
    </lineage>
</organism>